<feature type="transmembrane region" description="Helical" evidence="1">
    <location>
        <begin position="26"/>
        <end position="45"/>
    </location>
</feature>
<keyword evidence="1" id="KW-1133">Transmembrane helix</keyword>
<name>A0A239MHS3_9BACT</name>
<feature type="transmembrane region" description="Helical" evidence="1">
    <location>
        <begin position="201"/>
        <end position="223"/>
    </location>
</feature>
<evidence type="ECO:0000256" key="1">
    <source>
        <dbReference type="SAM" id="Phobius"/>
    </source>
</evidence>
<evidence type="ECO:0000313" key="3">
    <source>
        <dbReference type="Proteomes" id="UP000198356"/>
    </source>
</evidence>
<dbReference type="RefSeq" id="WP_089410361.1">
    <property type="nucleotide sequence ID" value="NZ_FZOU01000013.1"/>
</dbReference>
<organism evidence="2 3">
    <name type="scientific">Granulicella rosea</name>
    <dbReference type="NCBI Taxonomy" id="474952"/>
    <lineage>
        <taxon>Bacteria</taxon>
        <taxon>Pseudomonadati</taxon>
        <taxon>Acidobacteriota</taxon>
        <taxon>Terriglobia</taxon>
        <taxon>Terriglobales</taxon>
        <taxon>Acidobacteriaceae</taxon>
        <taxon>Granulicella</taxon>
    </lineage>
</organism>
<keyword evidence="3" id="KW-1185">Reference proteome</keyword>
<dbReference type="OrthoDB" id="569023at2"/>
<protein>
    <submittedName>
        <fullName evidence="2">Uncharacterized protein</fullName>
    </submittedName>
</protein>
<gene>
    <name evidence="2" type="ORF">SAMN05421770_11334</name>
</gene>
<dbReference type="Proteomes" id="UP000198356">
    <property type="component" value="Unassembled WGS sequence"/>
</dbReference>
<feature type="transmembrane region" description="Helical" evidence="1">
    <location>
        <begin position="229"/>
        <end position="250"/>
    </location>
</feature>
<dbReference type="EMBL" id="FZOU01000013">
    <property type="protein sequence ID" value="SNT42206.1"/>
    <property type="molecule type" value="Genomic_DNA"/>
</dbReference>
<proteinExistence type="predicted"/>
<dbReference type="AlphaFoldDB" id="A0A239MHS3"/>
<keyword evidence="1" id="KW-0472">Membrane</keyword>
<reference evidence="2 3" key="1">
    <citation type="submission" date="2017-06" db="EMBL/GenBank/DDBJ databases">
        <authorList>
            <person name="Kim H.J."/>
            <person name="Triplett B.A."/>
        </authorList>
    </citation>
    <scope>NUCLEOTIDE SEQUENCE [LARGE SCALE GENOMIC DNA]</scope>
    <source>
        <strain evidence="2 3">DSM 18704</strain>
    </source>
</reference>
<evidence type="ECO:0000313" key="2">
    <source>
        <dbReference type="EMBL" id="SNT42206.1"/>
    </source>
</evidence>
<feature type="transmembrane region" description="Helical" evidence="1">
    <location>
        <begin position="437"/>
        <end position="456"/>
    </location>
</feature>
<keyword evidence="1" id="KW-0812">Transmembrane</keyword>
<sequence length="460" mass="49779">MTNVAVVKAPQTRRWNSLQLLKGGRAAILLLDVLLLIAVVTGAGVHRDAMQAVGKDTAPSIIAAQKIKSAMADMDANAANQLLAAPGSATPAAALYEQRRIEASKALVEAAKNITYGATEQTPIETLQVTGGTYQRLIQQAIDFHDANDPNQPDMGVRYYRHAGEMMDTALLPAADDLDKANNTVLEQVYREASEHSTLSLWFVLLAGLLMLGTLAVLQFFLLQRMHRLLNPMLLAATALTLWLTFYAFASMNREADRLRVAKEDAFHSIRALSRARAVAYSANADESRYLLDPAHAADYEAEFYRKTNALVSLPASIPLALVTANASHGRSTPGFTGYLADELNNITFPGERAAAIETFVTFEQYMGVDAGIRVLARSGQHDKAVALCIGSSPGQSDWAFEQFDRASAKTLEINQKAFDEAVKEGLAAVDKLELKGAVAAVLIAILAAFGLAGRIREYE</sequence>
<accession>A0A239MHS3</accession>